<sequence>MNKLHEVMHKFRSGSESDKGHGGAMSGGDATTGKKDEVTTESDQSGHTSPPVVGVDAYTSLNFPATTTAAATTSAEPDSLKMSGLSITNSSSSSSSTTTTTTTTTTSTNPASSVSKVKSPLEKRLSRQKPKGTFEYTVGDRDTLIKIGAHFDVTPSELMKVNKMMSRTVFPGQTLFIPDPEYKPSPPRSPATSPTTSPTDSRPKVDVPYVEMADRPMAAVPGHAVQVSPVTPLSPDSEAKKSAVRQPSKDELDEADKECLKRFLKMTVRRFVDHVENDELPKESVIPVKGTLLLTPNALMFDPDVSDPMVQNYTNQSKYQLVVYMEDLKSAAIYKDYLKKPKEVCKTTKAETYRGSDNRSSASGSPSDGLGAKVERSESDSPQETGRTSEELEKMGEMPERATDLPIQPGRASKEIENAMAGGGVQSPHSLLKQMSRSSDAASCEISQLGAASDVFGETRDFGPHLGRSSSEVHRQLASTQSSGSGRVSVSSPIVGATGEAIATICGGRSESATDGALSTPTQGFAPVHFTDRSPPNNNVIAHPTPVSGQRAAPAEGGLSESSPPASSGAPTPPTQQLILSPSSLPELADAQTRVGLTSSPGSSLLAKPSSSSSTNKPPAAESLSATQAADSPSTAGDKTLETSSSLSSAAQDTSPSLMSSFSPSQQISNFFQFTSSFIRGAAGGGQTQDKKSPSVRVTPPGQELRLQSGCTKEDVERVLGPSPEVYLQKGEGSCCFTEEPYYLQLRPGIPCNRPKDAAPRAFDHRNEGGYLDEYWFAVPRNMADRLYSFLMTWQPEAYGDQEEKAPREKFFYDQREVQQLLLARQASRAQVGGSEGGTRRPASTGSDLSYLHLTEDHFSDQEKAWLIIHHSAVSLPEDEEEESLDETNMPELVGGTSVILNDLRLKDLYKAVPRQVSVGYNYELVYATHRDGFSLLNLYGKMAEFPESPVWLLIRDNHRCVFGAYLSESIKESKNFYGSGYTFLFSWHPHFRHFHWQGDNDFYMNGQRDYFSVGSGDGQFGLWLDGDLYRGRSQECKTFRNPVLTKEEDFCIVDLEVWRFTDLM</sequence>
<dbReference type="PANTHER" id="PTHR23354">
    <property type="entry name" value="NUCLEOLAR PROTEIN 7/ESTROGEN RECEPTOR COACTIVATOR-RELATED"/>
    <property type="match status" value="1"/>
</dbReference>
<dbReference type="SMART" id="SM00257">
    <property type="entry name" value="LysM"/>
    <property type="match status" value="1"/>
</dbReference>
<feature type="compositionally biased region" description="Low complexity" evidence="5">
    <location>
        <begin position="643"/>
        <end position="662"/>
    </location>
</feature>
<evidence type="ECO:0000256" key="4">
    <source>
        <dbReference type="ARBA" id="ARBA00040604"/>
    </source>
</evidence>
<dbReference type="AlphaFoldDB" id="A0A433SSZ2"/>
<reference evidence="8 9" key="1">
    <citation type="submission" date="2019-01" db="EMBL/GenBank/DDBJ databases">
        <title>A draft genome assembly of the solar-powered sea slug Elysia chlorotica.</title>
        <authorList>
            <person name="Cai H."/>
            <person name="Li Q."/>
            <person name="Fang X."/>
            <person name="Li J."/>
            <person name="Curtis N.E."/>
            <person name="Altenburger A."/>
            <person name="Shibata T."/>
            <person name="Feng M."/>
            <person name="Maeda T."/>
            <person name="Schwartz J.A."/>
            <person name="Shigenobu S."/>
            <person name="Lundholm N."/>
            <person name="Nishiyama T."/>
            <person name="Yang H."/>
            <person name="Hasebe M."/>
            <person name="Li S."/>
            <person name="Pierce S.K."/>
            <person name="Wang J."/>
        </authorList>
    </citation>
    <scope>NUCLEOTIDE SEQUENCE [LARGE SCALE GENOMIC DNA]</scope>
    <source>
        <strain evidence="8">EC2010</strain>
        <tissue evidence="8">Whole organism of an adult</tissue>
    </source>
</reference>
<feature type="region of interest" description="Disordered" evidence="5">
    <location>
        <begin position="350"/>
        <end position="408"/>
    </location>
</feature>
<keyword evidence="3" id="KW-0496">Mitochondrion</keyword>
<feature type="compositionally biased region" description="Basic and acidic residues" evidence="5">
    <location>
        <begin position="1"/>
        <end position="21"/>
    </location>
</feature>
<dbReference type="STRING" id="188477.A0A433SSZ2"/>
<dbReference type="SUPFAM" id="SSF54106">
    <property type="entry name" value="LysM domain"/>
    <property type="match status" value="1"/>
</dbReference>
<dbReference type="InterPro" id="IPR018392">
    <property type="entry name" value="LysM"/>
</dbReference>
<dbReference type="PROSITE" id="PS51782">
    <property type="entry name" value="LYSM"/>
    <property type="match status" value="1"/>
</dbReference>
<protein>
    <recommendedName>
        <fullName evidence="4">Oxidation resistance protein 1</fullName>
    </recommendedName>
</protein>
<feature type="compositionally biased region" description="Low complexity" evidence="5">
    <location>
        <begin position="599"/>
        <end position="614"/>
    </location>
</feature>
<dbReference type="EMBL" id="RQTK01001074">
    <property type="protein sequence ID" value="RUS72377.1"/>
    <property type="molecule type" value="Genomic_DNA"/>
</dbReference>
<feature type="region of interest" description="Disordered" evidence="5">
    <location>
        <begin position="595"/>
        <end position="662"/>
    </location>
</feature>
<dbReference type="GO" id="GO:0006979">
    <property type="term" value="P:response to oxidative stress"/>
    <property type="evidence" value="ECO:0007669"/>
    <property type="project" value="TreeGrafter"/>
</dbReference>
<evidence type="ECO:0000256" key="1">
    <source>
        <dbReference type="ARBA" id="ARBA00004173"/>
    </source>
</evidence>
<feature type="domain" description="TLDc" evidence="7">
    <location>
        <begin position="899"/>
        <end position="1062"/>
    </location>
</feature>
<feature type="domain" description="LysM" evidence="6">
    <location>
        <begin position="134"/>
        <end position="177"/>
    </location>
</feature>
<dbReference type="Proteomes" id="UP000271974">
    <property type="component" value="Unassembled WGS sequence"/>
</dbReference>
<feature type="compositionally biased region" description="Low complexity" evidence="5">
    <location>
        <begin position="479"/>
        <end position="492"/>
    </location>
</feature>
<proteinExistence type="inferred from homology"/>
<dbReference type="GO" id="GO:0005634">
    <property type="term" value="C:nucleus"/>
    <property type="evidence" value="ECO:0007669"/>
    <property type="project" value="TreeGrafter"/>
</dbReference>
<feature type="region of interest" description="Disordered" evidence="5">
    <location>
        <begin position="222"/>
        <end position="252"/>
    </location>
</feature>
<dbReference type="InterPro" id="IPR006571">
    <property type="entry name" value="TLDc_dom"/>
</dbReference>
<feature type="region of interest" description="Disordered" evidence="5">
    <location>
        <begin position="512"/>
        <end position="580"/>
    </location>
</feature>
<feature type="region of interest" description="Disordered" evidence="5">
    <location>
        <begin position="1"/>
        <end position="56"/>
    </location>
</feature>
<dbReference type="PANTHER" id="PTHR23354:SF62">
    <property type="entry name" value="MUSTARD, ISOFORM V"/>
    <property type="match status" value="1"/>
</dbReference>
<evidence type="ECO:0000259" key="7">
    <source>
        <dbReference type="PROSITE" id="PS51886"/>
    </source>
</evidence>
<evidence type="ECO:0000256" key="3">
    <source>
        <dbReference type="ARBA" id="ARBA00023128"/>
    </source>
</evidence>
<feature type="compositionally biased region" description="Low complexity" evidence="5">
    <location>
        <begin position="86"/>
        <end position="115"/>
    </location>
</feature>
<comment type="caution">
    <text evidence="8">The sequence shown here is derived from an EMBL/GenBank/DDBJ whole genome shotgun (WGS) entry which is preliminary data.</text>
</comment>
<comment type="similarity">
    <text evidence="2">Belongs to the OXR1 family.</text>
</comment>
<feature type="region of interest" description="Disordered" evidence="5">
    <location>
        <begin position="175"/>
        <end position="204"/>
    </location>
</feature>
<dbReference type="CDD" id="cd00118">
    <property type="entry name" value="LysM"/>
    <property type="match status" value="1"/>
</dbReference>
<evidence type="ECO:0000256" key="2">
    <source>
        <dbReference type="ARBA" id="ARBA00009540"/>
    </source>
</evidence>
<gene>
    <name evidence="8" type="ORF">EGW08_019857</name>
</gene>
<dbReference type="GO" id="GO:0005739">
    <property type="term" value="C:mitochondrion"/>
    <property type="evidence" value="ECO:0007669"/>
    <property type="project" value="UniProtKB-SubCell"/>
</dbReference>
<feature type="compositionally biased region" description="Polar residues" evidence="5">
    <location>
        <begin position="512"/>
        <end position="523"/>
    </location>
</feature>
<feature type="compositionally biased region" description="Low complexity" evidence="5">
    <location>
        <begin position="190"/>
        <end position="200"/>
    </location>
</feature>
<evidence type="ECO:0000259" key="6">
    <source>
        <dbReference type="PROSITE" id="PS51782"/>
    </source>
</evidence>
<dbReference type="OrthoDB" id="26679at2759"/>
<dbReference type="Gene3D" id="3.10.350.10">
    <property type="entry name" value="LysM domain"/>
    <property type="match status" value="1"/>
</dbReference>
<accession>A0A433SSZ2</accession>
<feature type="region of interest" description="Disordered" evidence="5">
    <location>
        <begin position="682"/>
        <end position="704"/>
    </location>
</feature>
<dbReference type="SMART" id="SM00584">
    <property type="entry name" value="TLDc"/>
    <property type="match status" value="1"/>
</dbReference>
<comment type="subcellular location">
    <subcellularLocation>
        <location evidence="1">Mitochondrion</location>
    </subcellularLocation>
</comment>
<dbReference type="Pfam" id="PF07534">
    <property type="entry name" value="TLD"/>
    <property type="match status" value="1"/>
</dbReference>
<organism evidence="8 9">
    <name type="scientific">Elysia chlorotica</name>
    <name type="common">Eastern emerald elysia</name>
    <name type="synonym">Sea slug</name>
    <dbReference type="NCBI Taxonomy" id="188477"/>
    <lineage>
        <taxon>Eukaryota</taxon>
        <taxon>Metazoa</taxon>
        <taxon>Spiralia</taxon>
        <taxon>Lophotrochozoa</taxon>
        <taxon>Mollusca</taxon>
        <taxon>Gastropoda</taxon>
        <taxon>Heterobranchia</taxon>
        <taxon>Euthyneura</taxon>
        <taxon>Panpulmonata</taxon>
        <taxon>Sacoglossa</taxon>
        <taxon>Placobranchoidea</taxon>
        <taxon>Plakobranchidae</taxon>
        <taxon>Elysia</taxon>
    </lineage>
</organism>
<feature type="compositionally biased region" description="Basic and acidic residues" evidence="5">
    <location>
        <begin position="387"/>
        <end position="403"/>
    </location>
</feature>
<dbReference type="PROSITE" id="PS51886">
    <property type="entry name" value="TLDC"/>
    <property type="match status" value="1"/>
</dbReference>
<feature type="compositionally biased region" description="Low complexity" evidence="5">
    <location>
        <begin position="556"/>
        <end position="570"/>
    </location>
</feature>
<dbReference type="InterPro" id="IPR036779">
    <property type="entry name" value="LysM_dom_sf"/>
</dbReference>
<keyword evidence="9" id="KW-1185">Reference proteome</keyword>
<evidence type="ECO:0000256" key="5">
    <source>
        <dbReference type="SAM" id="MobiDB-lite"/>
    </source>
</evidence>
<feature type="region of interest" description="Disordered" evidence="5">
    <location>
        <begin position="69"/>
        <end position="134"/>
    </location>
</feature>
<evidence type="ECO:0000313" key="9">
    <source>
        <dbReference type="Proteomes" id="UP000271974"/>
    </source>
</evidence>
<dbReference type="Pfam" id="PF01476">
    <property type="entry name" value="LysM"/>
    <property type="match status" value="1"/>
</dbReference>
<evidence type="ECO:0000313" key="8">
    <source>
        <dbReference type="EMBL" id="RUS72377.1"/>
    </source>
</evidence>
<feature type="region of interest" description="Disordered" evidence="5">
    <location>
        <begin position="460"/>
        <end position="492"/>
    </location>
</feature>
<feature type="compositionally biased region" description="Polar residues" evidence="5">
    <location>
        <begin position="624"/>
        <end position="637"/>
    </location>
</feature>
<name>A0A433SSZ2_ELYCH</name>